<keyword evidence="10" id="KW-1185">Reference proteome</keyword>
<feature type="compositionally biased region" description="Pro residues" evidence="6">
    <location>
        <begin position="84"/>
        <end position="93"/>
    </location>
</feature>
<protein>
    <recommendedName>
        <fullName evidence="2">peptidoglycan lytic exotransglycosylase</fullName>
        <ecNumber evidence="2">4.2.2.n1</ecNumber>
    </recommendedName>
    <alternativeName>
        <fullName evidence="5">Murein hydrolase A</fullName>
    </alternativeName>
</protein>
<evidence type="ECO:0000313" key="10">
    <source>
        <dbReference type="Proteomes" id="UP000634004"/>
    </source>
</evidence>
<dbReference type="InterPro" id="IPR026044">
    <property type="entry name" value="MltA"/>
</dbReference>
<dbReference type="CDD" id="cd14668">
    <property type="entry name" value="mlta_B"/>
    <property type="match status" value="1"/>
</dbReference>
<dbReference type="GO" id="GO:0009253">
    <property type="term" value="P:peptidoglycan catabolic process"/>
    <property type="evidence" value="ECO:0007669"/>
    <property type="project" value="TreeGrafter"/>
</dbReference>
<dbReference type="PIRSF" id="PIRSF019422">
    <property type="entry name" value="MltA"/>
    <property type="match status" value="1"/>
</dbReference>
<dbReference type="CDD" id="cd14485">
    <property type="entry name" value="mltA_like_LT_A"/>
    <property type="match status" value="1"/>
</dbReference>
<evidence type="ECO:0000313" key="9">
    <source>
        <dbReference type="EMBL" id="GHA88143.1"/>
    </source>
</evidence>
<keyword evidence="4" id="KW-0961">Cell wall biogenesis/degradation</keyword>
<dbReference type="EC" id="4.2.2.n1" evidence="2"/>
<organism evidence="9 10">
    <name type="scientific">Algimonas arctica</name>
    <dbReference type="NCBI Taxonomy" id="1479486"/>
    <lineage>
        <taxon>Bacteria</taxon>
        <taxon>Pseudomonadati</taxon>
        <taxon>Pseudomonadota</taxon>
        <taxon>Alphaproteobacteria</taxon>
        <taxon>Maricaulales</taxon>
        <taxon>Robiginitomaculaceae</taxon>
        <taxon>Algimonas</taxon>
    </lineage>
</organism>
<evidence type="ECO:0000256" key="2">
    <source>
        <dbReference type="ARBA" id="ARBA00012587"/>
    </source>
</evidence>
<dbReference type="GO" id="GO:0008933">
    <property type="term" value="F:peptidoglycan lytic transglycosylase activity"/>
    <property type="evidence" value="ECO:0007669"/>
    <property type="project" value="TreeGrafter"/>
</dbReference>
<dbReference type="SUPFAM" id="SSF50685">
    <property type="entry name" value="Barwin-like endoglucanases"/>
    <property type="match status" value="1"/>
</dbReference>
<evidence type="ECO:0000256" key="4">
    <source>
        <dbReference type="ARBA" id="ARBA00023316"/>
    </source>
</evidence>
<comment type="catalytic activity">
    <reaction evidence="1">
        <text>Exolytic cleavage of the (1-&gt;4)-beta-glycosidic linkage between N-acetylmuramic acid (MurNAc) and N-acetylglucosamine (GlcNAc) residues in peptidoglycan, from either the reducing or the non-reducing ends of the peptidoglycan chains, with concomitant formation of a 1,6-anhydrobond in the MurNAc residue.</text>
        <dbReference type="EC" id="4.2.2.n1"/>
    </reaction>
</comment>
<evidence type="ECO:0000256" key="7">
    <source>
        <dbReference type="SAM" id="SignalP"/>
    </source>
</evidence>
<dbReference type="SMART" id="SM00925">
    <property type="entry name" value="MltA"/>
    <property type="match status" value="1"/>
</dbReference>
<dbReference type="RefSeq" id="WP_189495856.1">
    <property type="nucleotide sequence ID" value="NZ_BMZH01000003.1"/>
</dbReference>
<evidence type="ECO:0000259" key="8">
    <source>
        <dbReference type="SMART" id="SM00925"/>
    </source>
</evidence>
<dbReference type="PANTHER" id="PTHR30124:SF0">
    <property type="entry name" value="MEMBRANE-BOUND LYTIC MUREIN TRANSGLYCOSYLASE A"/>
    <property type="match status" value="1"/>
</dbReference>
<name>A0A8J3CNN1_9PROT</name>
<keyword evidence="3" id="KW-0456">Lyase</keyword>
<evidence type="ECO:0000256" key="6">
    <source>
        <dbReference type="SAM" id="MobiDB-lite"/>
    </source>
</evidence>
<feature type="domain" description="Lytic transglycosylase MltA" evidence="8">
    <location>
        <begin position="209"/>
        <end position="337"/>
    </location>
</feature>
<evidence type="ECO:0000256" key="1">
    <source>
        <dbReference type="ARBA" id="ARBA00001420"/>
    </source>
</evidence>
<dbReference type="Pfam" id="PF06725">
    <property type="entry name" value="3D"/>
    <property type="match status" value="1"/>
</dbReference>
<dbReference type="Pfam" id="PF03562">
    <property type="entry name" value="MltA"/>
    <property type="match status" value="1"/>
</dbReference>
<sequence>MRRVGGVTTLMGRSVVGLFAFAALSACTTTQSPQTIDPDTDVYESAPEPSGPPSGTEPSAPPTDDPDTDSDSDSDSDTLVIPHRTPPTDPLPPTVIDVPDATLGAAVEPVAPEPLLEQPAPFARLSGWSDADHAPALAAFQRSCGTLLDRPAKKALHSQRSGLGNHGDWAAVCRAAKHATNAKPFFESLFVPVTLSQETGLLTGYYEPEVEVRATPDALYSEPILTVPASDAIRTLPRAKLNAQSADVIAYGRPIDVFFLHVQGSGRLHFDDGRIVRAGYAGNNGKGYRSIGRVLIERGELTRDQSAKRNIEAWMDAVGPEKSRVLMNENPRYIFFSEQEIADGEGPKGAMQIPLTAMGSIAVDPKHNPYGIPVWLETRLPQQARDYQGASSGLLVVTQDTGSAIKGPSRGDLFFGAGPSAGALAGVMKHPVRWTALVPRTLAERLDLSSILPAPPEPLKPAA</sequence>
<dbReference type="InterPro" id="IPR036908">
    <property type="entry name" value="RlpA-like_sf"/>
</dbReference>
<dbReference type="Proteomes" id="UP000634004">
    <property type="component" value="Unassembled WGS sequence"/>
</dbReference>
<proteinExistence type="predicted"/>
<dbReference type="InterPro" id="IPR005300">
    <property type="entry name" value="MltA_B"/>
</dbReference>
<feature type="region of interest" description="Disordered" evidence="6">
    <location>
        <begin position="29"/>
        <end position="98"/>
    </location>
</feature>
<reference evidence="9" key="2">
    <citation type="submission" date="2020-09" db="EMBL/GenBank/DDBJ databases">
        <authorList>
            <person name="Sun Q."/>
            <person name="Kim S."/>
        </authorList>
    </citation>
    <scope>NUCLEOTIDE SEQUENCE</scope>
    <source>
        <strain evidence="9">KCTC 32513</strain>
    </source>
</reference>
<dbReference type="Gene3D" id="2.40.40.10">
    <property type="entry name" value="RlpA-like domain"/>
    <property type="match status" value="2"/>
</dbReference>
<dbReference type="GO" id="GO:0019867">
    <property type="term" value="C:outer membrane"/>
    <property type="evidence" value="ECO:0007669"/>
    <property type="project" value="InterPro"/>
</dbReference>
<dbReference type="InterPro" id="IPR010611">
    <property type="entry name" value="3D_dom"/>
</dbReference>
<dbReference type="GO" id="GO:0009254">
    <property type="term" value="P:peptidoglycan turnover"/>
    <property type="evidence" value="ECO:0007669"/>
    <property type="project" value="InterPro"/>
</dbReference>
<dbReference type="PROSITE" id="PS51257">
    <property type="entry name" value="PROKAR_LIPOPROTEIN"/>
    <property type="match status" value="1"/>
</dbReference>
<feature type="chain" id="PRO_5035252004" description="peptidoglycan lytic exotransglycosylase" evidence="7">
    <location>
        <begin position="23"/>
        <end position="463"/>
    </location>
</feature>
<dbReference type="GO" id="GO:0004553">
    <property type="term" value="F:hydrolase activity, hydrolyzing O-glycosyl compounds"/>
    <property type="evidence" value="ECO:0007669"/>
    <property type="project" value="InterPro"/>
</dbReference>
<dbReference type="PANTHER" id="PTHR30124">
    <property type="entry name" value="MEMBRANE-BOUND LYTIC MUREIN TRANSGLYCOSYLASE A"/>
    <property type="match status" value="1"/>
</dbReference>
<dbReference type="GO" id="GO:0071555">
    <property type="term" value="P:cell wall organization"/>
    <property type="evidence" value="ECO:0007669"/>
    <property type="project" value="UniProtKB-KW"/>
</dbReference>
<feature type="compositionally biased region" description="Low complexity" evidence="6">
    <location>
        <begin position="45"/>
        <end position="58"/>
    </location>
</feature>
<gene>
    <name evidence="9" type="ORF">GCM10009069_08870</name>
</gene>
<reference evidence="9" key="1">
    <citation type="journal article" date="2014" name="Int. J. Syst. Evol. Microbiol.">
        <title>Complete genome sequence of Corynebacterium casei LMG S-19264T (=DSM 44701T), isolated from a smear-ripened cheese.</title>
        <authorList>
            <consortium name="US DOE Joint Genome Institute (JGI-PGF)"/>
            <person name="Walter F."/>
            <person name="Albersmeier A."/>
            <person name="Kalinowski J."/>
            <person name="Ruckert C."/>
        </authorList>
    </citation>
    <scope>NUCLEOTIDE SEQUENCE</scope>
    <source>
        <strain evidence="9">KCTC 32513</strain>
    </source>
</reference>
<evidence type="ECO:0000256" key="3">
    <source>
        <dbReference type="ARBA" id="ARBA00023239"/>
    </source>
</evidence>
<feature type="compositionally biased region" description="Acidic residues" evidence="6">
    <location>
        <begin position="64"/>
        <end position="76"/>
    </location>
</feature>
<accession>A0A8J3CNN1</accession>
<keyword evidence="7" id="KW-0732">Signal</keyword>
<feature type="signal peptide" evidence="7">
    <location>
        <begin position="1"/>
        <end position="22"/>
    </location>
</feature>
<comment type="caution">
    <text evidence="9">The sequence shown here is derived from an EMBL/GenBank/DDBJ whole genome shotgun (WGS) entry which is preliminary data.</text>
</comment>
<dbReference type="EMBL" id="BMZH01000003">
    <property type="protein sequence ID" value="GHA88143.1"/>
    <property type="molecule type" value="Genomic_DNA"/>
</dbReference>
<dbReference type="AlphaFoldDB" id="A0A8J3CNN1"/>
<evidence type="ECO:0000256" key="5">
    <source>
        <dbReference type="ARBA" id="ARBA00030918"/>
    </source>
</evidence>